<feature type="transmembrane region" description="Helical" evidence="1">
    <location>
        <begin position="250"/>
        <end position="277"/>
    </location>
</feature>
<dbReference type="Pfam" id="PF07331">
    <property type="entry name" value="TctB"/>
    <property type="match status" value="1"/>
</dbReference>
<evidence type="ECO:0000259" key="3">
    <source>
        <dbReference type="Pfam" id="PF07331"/>
    </source>
</evidence>
<feature type="transmembrane region" description="Helical" evidence="1">
    <location>
        <begin position="537"/>
        <end position="555"/>
    </location>
</feature>
<dbReference type="PANTHER" id="PTHR35342">
    <property type="entry name" value="TRICARBOXYLIC TRANSPORT PROTEIN"/>
    <property type="match status" value="1"/>
</dbReference>
<feature type="transmembrane region" description="Helical" evidence="1">
    <location>
        <begin position="206"/>
        <end position="229"/>
    </location>
</feature>
<dbReference type="PANTHER" id="PTHR35342:SF5">
    <property type="entry name" value="TRICARBOXYLIC TRANSPORT PROTEIN"/>
    <property type="match status" value="1"/>
</dbReference>
<dbReference type="Proteomes" id="UP000236959">
    <property type="component" value="Unassembled WGS sequence"/>
</dbReference>
<keyword evidence="5" id="KW-1185">Reference proteome</keyword>
<feature type="transmembrane region" description="Helical" evidence="1">
    <location>
        <begin position="136"/>
        <end position="156"/>
    </location>
</feature>
<dbReference type="Pfam" id="PF01970">
    <property type="entry name" value="TctA"/>
    <property type="match status" value="1"/>
</dbReference>
<keyword evidence="1" id="KW-0812">Transmembrane</keyword>
<comment type="caution">
    <text evidence="4">The sequence shown here is derived from an EMBL/GenBank/DDBJ whole genome shotgun (WGS) entry which is preliminary data.</text>
</comment>
<feature type="transmembrane region" description="Helical" evidence="1">
    <location>
        <begin position="168"/>
        <end position="186"/>
    </location>
</feature>
<feature type="transmembrane region" description="Helical" evidence="1">
    <location>
        <begin position="411"/>
        <end position="428"/>
    </location>
</feature>
<evidence type="ECO:0000313" key="5">
    <source>
        <dbReference type="Proteomes" id="UP000236959"/>
    </source>
</evidence>
<dbReference type="InterPro" id="IPR002823">
    <property type="entry name" value="DUF112_TM"/>
</dbReference>
<feature type="domain" description="DUF1468" evidence="3">
    <location>
        <begin position="509"/>
        <end position="630"/>
    </location>
</feature>
<dbReference type="InterPro" id="IPR009936">
    <property type="entry name" value="DUF1468"/>
</dbReference>
<feature type="transmembrane region" description="Helical" evidence="1">
    <location>
        <begin position="384"/>
        <end position="402"/>
    </location>
</feature>
<feature type="transmembrane region" description="Helical" evidence="1">
    <location>
        <begin position="575"/>
        <end position="603"/>
    </location>
</feature>
<feature type="transmembrane region" description="Helical" evidence="1">
    <location>
        <begin position="352"/>
        <end position="378"/>
    </location>
</feature>
<evidence type="ECO:0000313" key="4">
    <source>
        <dbReference type="EMBL" id="POF29435.1"/>
    </source>
</evidence>
<proteinExistence type="predicted"/>
<gene>
    <name evidence="4" type="ORF">CLV41_109211</name>
</gene>
<evidence type="ECO:0000256" key="1">
    <source>
        <dbReference type="SAM" id="Phobius"/>
    </source>
</evidence>
<protein>
    <submittedName>
        <fullName evidence="4">TctA family transporter</fullName>
    </submittedName>
</protein>
<feature type="transmembrane region" description="Helical" evidence="1">
    <location>
        <begin position="107"/>
        <end position="130"/>
    </location>
</feature>
<dbReference type="AlphaFoldDB" id="A0A2S3UNZ6"/>
<accession>A0A2S3UNZ6</accession>
<feature type="transmembrane region" description="Helical" evidence="1">
    <location>
        <begin position="464"/>
        <end position="484"/>
    </location>
</feature>
<feature type="transmembrane region" description="Helical" evidence="1">
    <location>
        <begin position="504"/>
        <end position="525"/>
    </location>
</feature>
<feature type="domain" description="DUF112" evidence="2">
    <location>
        <begin position="18"/>
        <end position="435"/>
    </location>
</feature>
<feature type="transmembrane region" description="Helical" evidence="1">
    <location>
        <begin position="20"/>
        <end position="53"/>
    </location>
</feature>
<reference evidence="4 5" key="1">
    <citation type="submission" date="2018-01" db="EMBL/GenBank/DDBJ databases">
        <title>Genomic Encyclopedia of Archaeal and Bacterial Type Strains, Phase II (KMG-II): from individual species to whole genera.</title>
        <authorList>
            <person name="Goeker M."/>
        </authorList>
    </citation>
    <scope>NUCLEOTIDE SEQUENCE [LARGE SCALE GENOMIC DNA]</scope>
    <source>
        <strain evidence="4 5">DSM 17023</strain>
    </source>
</reference>
<dbReference type="RefSeq" id="WP_103224110.1">
    <property type="nucleotide sequence ID" value="NZ_PPCN01000009.1"/>
</dbReference>
<feature type="transmembrane region" description="Helical" evidence="1">
    <location>
        <begin position="317"/>
        <end position="340"/>
    </location>
</feature>
<evidence type="ECO:0000259" key="2">
    <source>
        <dbReference type="Pfam" id="PF01970"/>
    </source>
</evidence>
<dbReference type="EMBL" id="PPCN01000009">
    <property type="protein sequence ID" value="POF29435.1"/>
    <property type="molecule type" value="Genomic_DNA"/>
</dbReference>
<organism evidence="4 5">
    <name type="scientific">Roseibium marinum</name>
    <dbReference type="NCBI Taxonomy" id="281252"/>
    <lineage>
        <taxon>Bacteria</taxon>
        <taxon>Pseudomonadati</taxon>
        <taxon>Pseudomonadota</taxon>
        <taxon>Alphaproteobacteria</taxon>
        <taxon>Hyphomicrobiales</taxon>
        <taxon>Stappiaceae</taxon>
        <taxon>Roseibium</taxon>
    </lineage>
</organism>
<keyword evidence="1" id="KW-0472">Membrane</keyword>
<keyword evidence="1" id="KW-1133">Transmembrane helix</keyword>
<name>A0A2S3UNZ6_9HYPH</name>
<sequence length="644" mass="67913">MIENALTALEALFDPVRLAALFTGMIVGMVFGMLPGLGGVAAVSILLPFIYYLDPYSGLAMLLGAVSVVYTSDTITSVLLGAPGSPASAPTAIEGHALAKQGQASRALGVGFLASMVGGLTGAAILFVAIPVAGPIVLMLSTPELLMFALVGLYYAASMIGKDLAKGLAAACLGVLLGVVGPAQAAADFRYTFGQVYLLDGFSLTIVALGLFGVAEVISMLAAGGGISHERVKVDHWGEGFRDFWKAKWLVLRAAIIGVFGGFVPAVGASASTWVAYGHAIHSTKDKSRFGKGEIRGIAASEGANNATVISDLVPTLLFSVPGGPAAAIFLGALFSFGYYPGPRMITQHPDLMFLIVWSVALTSVVGAGLCFAITPALARLTRIPFAIIAAPLVLIMVIGAYQSTSTMGDIFMLFLLGGLGWLMKHGGWPRAPALVGFVLSGPMEQYFWLTNQIYGWSWLTRPGVLVIGSVIVIPMLISCVRWLKARGRKAGPAPAHDLPTLNAPSHGIALVLAAIVAVMFAYALWETFSFNPASRLMPALAILPGLPLALYLLVRGARDFRNDFSRDANELWVLAALFVYAMAVWAIGLSIPTVVLIAWMLLVKARMRIWTSLIYGVAVFAVIRLLFDLLRGDAPVGALIPFS</sequence>
<dbReference type="OrthoDB" id="9791872at2"/>
<feature type="transmembrane region" description="Helical" evidence="1">
    <location>
        <begin position="610"/>
        <end position="628"/>
    </location>
</feature>